<dbReference type="Pfam" id="PF00003">
    <property type="entry name" value="7tm_3"/>
    <property type="match status" value="1"/>
</dbReference>
<evidence type="ECO:0000256" key="3">
    <source>
        <dbReference type="ARBA" id="ARBA00022475"/>
    </source>
</evidence>
<dbReference type="GO" id="GO:0004930">
    <property type="term" value="F:G protein-coupled receptor activity"/>
    <property type="evidence" value="ECO:0007669"/>
    <property type="project" value="UniProtKB-KW"/>
</dbReference>
<keyword evidence="4 12" id="KW-0812">Transmembrane</keyword>
<dbReference type="SUPFAM" id="SSF53822">
    <property type="entry name" value="Periplasmic binding protein-like I"/>
    <property type="match status" value="1"/>
</dbReference>
<comment type="subcellular location">
    <subcellularLocation>
        <location evidence="1">Cell membrane</location>
        <topology evidence="1">Multi-pass membrane protein</topology>
    </subcellularLocation>
</comment>
<sequence>MEKRLRGKEEEVLIRRNWQVQEEYGVHNAWLSNLADEDCFLRMNSTVREEGDMVIAGIFSLLTYVYLSESSDIKPSKEPMLLELLPNIYQNVLTFIFAIEEINRNPHLLSNISLGYEFHTFMPNHWRMLESSLILLTGQDDLPNYTCVRESKPIAVLTGTSWAMAVHVGTLLGLYKFPQLTFGGFDPTLSENPQFSSLYQMAPKDTSLVLGMVSLMLYFRWTWVGLVITEGQKGNLFLSDVKAEMNRNEICVAFVQMISNVILSVFSHAQQRDFLHKEGSPVSVVIIYYDTESTNDINFHIGQYVMTHTVWVTNSQWHADMAGRNFLLEPFRGTLIFSRHHEEVCGFQNFIQAVNPSTYPDDNFLTLFWYEHFQCSVSDFECTLENCIPNASLAWLPVNRFDRTMSDDSYHTYNAVYAVAHALHEMLLQRGQTHPTGNGEGTVFSARQLHLYLKNLQFINPAGDLVNLDDKRKVDAEYDILNFWNVPEGLRLKVKVGSFSSHVSHDQLSISEDLIEWATGHTETPHSVCSESCNLGFRKSYQVGKMACCFDCTLCPENEIANDTASMEECVKCPDHQYADLHRKHCLQKSVTFLAYEDALGKALAGTALSFTTLTAVVLGLFVKHRDTPIVKANNRSLSYILLLSLSCCFLCSLLFIGQPSTATCVLQQTTFGIVFTVAVSTVLAKTITVVLAFKVTGPTRRMRQLLVSGAPNCIIPICSLIQLTLCGVWMGTSPPFIDTDAFSEHGFIIIVCNKGSLTAFYCVLGYLGFLALVSFSVAFLARNLPDTFNEAKFLTFSMLVFCSVWVTFLPVYHSSKGKAMVAMEVFSILASSAGLLGCIFAPKCYIILFQNDRYSLQGIKGKTRSWRG</sequence>
<dbReference type="InterPro" id="IPR038550">
    <property type="entry name" value="GPCR_3_9-Cys_sf"/>
</dbReference>
<dbReference type="PANTHER" id="PTHR24061:SF545">
    <property type="entry name" value="VOMERONASAL 2, RECEPTOR 118-RELATED"/>
    <property type="match status" value="1"/>
</dbReference>
<gene>
    <name evidence="15" type="primary">LOC101587964</name>
</gene>
<dbReference type="InParanoid" id="A0A6P6DVP9"/>
<keyword evidence="8 12" id="KW-0472">Membrane</keyword>
<reference evidence="15" key="1">
    <citation type="submission" date="2025-08" db="UniProtKB">
        <authorList>
            <consortium name="RefSeq"/>
        </authorList>
    </citation>
    <scope>IDENTIFICATION</scope>
</reference>
<feature type="transmembrane region" description="Helical" evidence="12">
    <location>
        <begin position="759"/>
        <end position="782"/>
    </location>
</feature>
<dbReference type="InterPro" id="IPR000337">
    <property type="entry name" value="GPCR_3"/>
</dbReference>
<dbReference type="InterPro" id="IPR011500">
    <property type="entry name" value="GPCR_3_9-Cys_dom"/>
</dbReference>
<feature type="transmembrane region" description="Helical" evidence="12">
    <location>
        <begin position="603"/>
        <end position="625"/>
    </location>
</feature>
<evidence type="ECO:0000256" key="7">
    <source>
        <dbReference type="ARBA" id="ARBA00023040"/>
    </source>
</evidence>
<dbReference type="RefSeq" id="XP_023563803.1">
    <property type="nucleotide sequence ID" value="XM_023708035.1"/>
</dbReference>
<evidence type="ECO:0000256" key="2">
    <source>
        <dbReference type="ARBA" id="ARBA00007242"/>
    </source>
</evidence>
<dbReference type="CDD" id="cd06365">
    <property type="entry name" value="PBP1_pheromone_receptor"/>
    <property type="match status" value="1"/>
</dbReference>
<evidence type="ECO:0000256" key="10">
    <source>
        <dbReference type="ARBA" id="ARBA00023180"/>
    </source>
</evidence>
<dbReference type="InterPro" id="IPR017978">
    <property type="entry name" value="GPCR_3_C"/>
</dbReference>
<feature type="domain" description="G-protein coupled receptors family 3 profile" evidence="13">
    <location>
        <begin position="600"/>
        <end position="864"/>
    </location>
</feature>
<evidence type="ECO:0000313" key="14">
    <source>
        <dbReference type="Proteomes" id="UP000515203"/>
    </source>
</evidence>
<dbReference type="GeneID" id="101587964"/>
<evidence type="ECO:0000313" key="15">
    <source>
        <dbReference type="RefSeq" id="XP_023563803.1"/>
    </source>
</evidence>
<dbReference type="Proteomes" id="UP000515203">
    <property type="component" value="Unplaced"/>
</dbReference>
<dbReference type="InterPro" id="IPR028082">
    <property type="entry name" value="Peripla_BP_I"/>
</dbReference>
<dbReference type="OrthoDB" id="5984008at2759"/>
<comment type="similarity">
    <text evidence="2">Belongs to the G-protein coupled receptor 3 family.</text>
</comment>
<keyword evidence="3" id="KW-1003">Cell membrane</keyword>
<evidence type="ECO:0000259" key="13">
    <source>
        <dbReference type="PROSITE" id="PS50259"/>
    </source>
</evidence>
<name>A0A6P6DVP9_OCTDE</name>
<dbReference type="InterPro" id="IPR004073">
    <property type="entry name" value="GPCR_3_vmron_rcpt_2"/>
</dbReference>
<dbReference type="InterPro" id="IPR000068">
    <property type="entry name" value="GPCR_3_Ca_sens_rcpt-rel"/>
</dbReference>
<dbReference type="PRINTS" id="PR00248">
    <property type="entry name" value="GPCRMGR"/>
</dbReference>
<keyword evidence="5" id="KW-0732">Signal</keyword>
<dbReference type="GO" id="GO:0005886">
    <property type="term" value="C:plasma membrane"/>
    <property type="evidence" value="ECO:0007669"/>
    <property type="project" value="UniProtKB-SubCell"/>
</dbReference>
<evidence type="ECO:0000256" key="8">
    <source>
        <dbReference type="ARBA" id="ARBA00023136"/>
    </source>
</evidence>
<feature type="transmembrane region" description="Helical" evidence="12">
    <location>
        <begin position="670"/>
        <end position="694"/>
    </location>
</feature>
<dbReference type="PRINTS" id="PR01535">
    <property type="entry name" value="VOMERONASL2R"/>
</dbReference>
<dbReference type="Gene3D" id="3.40.50.2300">
    <property type="match status" value="2"/>
</dbReference>
<dbReference type="FunFam" id="3.40.50.2300:FF:000024">
    <property type="entry name" value="Vomeronasal 2, receptor 73"/>
    <property type="match status" value="1"/>
</dbReference>
<keyword evidence="6 12" id="KW-1133">Transmembrane helix</keyword>
<feature type="transmembrane region" description="Helical" evidence="12">
    <location>
        <begin position="706"/>
        <end position="731"/>
    </location>
</feature>
<feature type="transmembrane region" description="Helical" evidence="12">
    <location>
        <begin position="637"/>
        <end position="658"/>
    </location>
</feature>
<dbReference type="CDD" id="cd15283">
    <property type="entry name" value="7tmC_V2R_pheromone"/>
    <property type="match status" value="1"/>
</dbReference>
<evidence type="ECO:0000256" key="9">
    <source>
        <dbReference type="ARBA" id="ARBA00023170"/>
    </source>
</evidence>
<evidence type="ECO:0000256" key="12">
    <source>
        <dbReference type="SAM" id="Phobius"/>
    </source>
</evidence>
<dbReference type="PROSITE" id="PS50259">
    <property type="entry name" value="G_PROTEIN_RECEP_F3_4"/>
    <property type="match status" value="1"/>
</dbReference>
<evidence type="ECO:0000256" key="4">
    <source>
        <dbReference type="ARBA" id="ARBA00022692"/>
    </source>
</evidence>
<dbReference type="Pfam" id="PF07562">
    <property type="entry name" value="NCD3G"/>
    <property type="match status" value="1"/>
</dbReference>
<dbReference type="AlphaFoldDB" id="A0A6P6DVP9"/>
<evidence type="ECO:0000256" key="5">
    <source>
        <dbReference type="ARBA" id="ARBA00022729"/>
    </source>
</evidence>
<protein>
    <submittedName>
        <fullName evidence="15">Vomeronasal type-2 receptor 116-like</fullName>
    </submittedName>
</protein>
<feature type="transmembrane region" description="Helical" evidence="12">
    <location>
        <begin position="794"/>
        <end position="814"/>
    </location>
</feature>
<keyword evidence="14" id="KW-1185">Reference proteome</keyword>
<dbReference type="FunFam" id="2.10.50.30:FF:000002">
    <property type="entry name" value="Vomeronasal 2 receptor, h1"/>
    <property type="match status" value="1"/>
</dbReference>
<keyword evidence="7" id="KW-0297">G-protein coupled receptor</keyword>
<dbReference type="Pfam" id="PF01094">
    <property type="entry name" value="ANF_receptor"/>
    <property type="match status" value="1"/>
</dbReference>
<evidence type="ECO:0000256" key="1">
    <source>
        <dbReference type="ARBA" id="ARBA00004651"/>
    </source>
</evidence>
<accession>A0A6P6DVP9</accession>
<evidence type="ECO:0000256" key="11">
    <source>
        <dbReference type="ARBA" id="ARBA00023224"/>
    </source>
</evidence>
<feature type="transmembrane region" description="Helical" evidence="12">
    <location>
        <begin position="826"/>
        <end position="849"/>
    </location>
</feature>
<keyword evidence="9" id="KW-0675">Receptor</keyword>
<organism evidence="14 15">
    <name type="scientific">Octodon degus</name>
    <name type="common">Degu</name>
    <name type="synonym">Sciurus degus</name>
    <dbReference type="NCBI Taxonomy" id="10160"/>
    <lineage>
        <taxon>Eukaryota</taxon>
        <taxon>Metazoa</taxon>
        <taxon>Chordata</taxon>
        <taxon>Craniata</taxon>
        <taxon>Vertebrata</taxon>
        <taxon>Euteleostomi</taxon>
        <taxon>Mammalia</taxon>
        <taxon>Eutheria</taxon>
        <taxon>Euarchontoglires</taxon>
        <taxon>Glires</taxon>
        <taxon>Rodentia</taxon>
        <taxon>Hystricomorpha</taxon>
        <taxon>Octodontidae</taxon>
        <taxon>Octodon</taxon>
    </lineage>
</organism>
<dbReference type="Gene3D" id="2.10.50.30">
    <property type="entry name" value="GPCR, family 3, nine cysteines domain"/>
    <property type="match status" value="1"/>
</dbReference>
<proteinExistence type="inferred from homology"/>
<dbReference type="InterPro" id="IPR001828">
    <property type="entry name" value="ANF_lig-bd_rcpt"/>
</dbReference>
<keyword evidence="10" id="KW-0325">Glycoprotein</keyword>
<dbReference type="PANTHER" id="PTHR24061">
    <property type="entry name" value="CALCIUM-SENSING RECEPTOR-RELATED"/>
    <property type="match status" value="1"/>
</dbReference>
<keyword evidence="11" id="KW-0807">Transducer</keyword>
<evidence type="ECO:0000256" key="6">
    <source>
        <dbReference type="ARBA" id="ARBA00022989"/>
    </source>
</evidence>